<name>A0A091C4W4_9ENTE</name>
<dbReference type="Proteomes" id="UP000029381">
    <property type="component" value="Unassembled WGS sequence"/>
</dbReference>
<evidence type="ECO:0000313" key="2">
    <source>
        <dbReference type="Proteomes" id="UP000029381"/>
    </source>
</evidence>
<dbReference type="EMBL" id="JPVT01000113">
    <property type="protein sequence ID" value="KFN91157.1"/>
    <property type="molecule type" value="Genomic_DNA"/>
</dbReference>
<accession>A0A091C4W4</accession>
<protein>
    <submittedName>
        <fullName evidence="1">Uncharacterized protein</fullName>
    </submittedName>
</protein>
<reference evidence="1 2" key="1">
    <citation type="submission" date="2014-08" db="EMBL/GenBank/DDBJ databases">
        <title>Genome sequence of Tetragenococcus muriaticus.</title>
        <authorList>
            <person name="Chuea-nongthon C."/>
            <person name="Rodtong S."/>
            <person name="Yongsawatdigul J."/>
            <person name="Steele J.L."/>
            <person name="Liu X.-y."/>
            <person name="Speers J."/>
            <person name="Glasner J.D."/>
            <person name="Neeno-Eckwall E.C."/>
        </authorList>
    </citation>
    <scope>NUCLEOTIDE SEQUENCE [LARGE SCALE GENOMIC DNA]</scope>
    <source>
        <strain evidence="1 2">3MR10-3</strain>
    </source>
</reference>
<gene>
    <name evidence="1" type="ORF">TMU3MR103_1162</name>
</gene>
<sequence>MEKEKTITNKLFDKNPVDMAFFLQKINGGKLEHYMQFFLFKWITEGKIRVIALENDLLIKKRHTTVFFLENGMYEGETIENLLWNILLENTDEENKITDQQMKNLVKTNAMFFIPLGNKLTMDSQDYLIKNGYLNEKEQSLFHFKWKKSQTNTAQGNQLYDQLLKQFRYLEEAIGHNLRTQKEIDFSEEYLSWISLFGLADKFNKQIYKISTQQPSEVKQISRLIGSYTNLAAFIDAFSIGFSYVKNSVGPKKSCC</sequence>
<proteinExistence type="predicted"/>
<dbReference type="AlphaFoldDB" id="A0A091C4W4"/>
<organism evidence="1 2">
    <name type="scientific">Tetragenococcus muriaticus 3MR10-3</name>
    <dbReference type="NCBI Taxonomy" id="1302648"/>
    <lineage>
        <taxon>Bacteria</taxon>
        <taxon>Bacillati</taxon>
        <taxon>Bacillota</taxon>
        <taxon>Bacilli</taxon>
        <taxon>Lactobacillales</taxon>
        <taxon>Enterococcaceae</taxon>
        <taxon>Tetragenococcus</taxon>
    </lineage>
</organism>
<evidence type="ECO:0000313" key="1">
    <source>
        <dbReference type="EMBL" id="KFN91157.1"/>
    </source>
</evidence>
<keyword evidence="2" id="KW-1185">Reference proteome</keyword>
<dbReference type="PATRIC" id="fig|1302648.3.peg.1129"/>
<comment type="caution">
    <text evidence="1">The sequence shown here is derived from an EMBL/GenBank/DDBJ whole genome shotgun (WGS) entry which is preliminary data.</text>
</comment>
<dbReference type="RefSeq" id="WP_038023132.1">
    <property type="nucleotide sequence ID" value="NZ_JPVT01000113.1"/>
</dbReference>